<sequence>MTHHGVGHIVRTRRCIARPVAARASAHREARWTALDTSDDTGRRSAFIIIWTA</sequence>
<reference evidence="1 2" key="1">
    <citation type="submission" date="2023-01" db="EMBL/GenBank/DDBJ databases">
        <title>Xanthomonas hawaiianensis sp. nov. isolated from Araceae family in Hawaii.</title>
        <authorList>
            <person name="Chunag S.-C."/>
            <person name="Dobhal S."/>
            <person name="Alvarez A."/>
            <person name="Arif M."/>
        </authorList>
    </citation>
    <scope>NUCLEOTIDE SEQUENCE [LARGE SCALE GENOMIC DNA]</scope>
    <source>
        <strain evidence="1 2">A2111</strain>
    </source>
</reference>
<organism evidence="1 2">
    <name type="scientific">Xanthomonas hawaiiensis</name>
    <dbReference type="NCBI Taxonomy" id="3003247"/>
    <lineage>
        <taxon>Bacteria</taxon>
        <taxon>Pseudomonadati</taxon>
        <taxon>Pseudomonadota</taxon>
        <taxon>Gammaproteobacteria</taxon>
        <taxon>Lysobacterales</taxon>
        <taxon>Lysobacteraceae</taxon>
        <taxon>Xanthomonas</taxon>
    </lineage>
</organism>
<comment type="caution">
    <text evidence="1">The sequence shown here is derived from an EMBL/GenBank/DDBJ whole genome shotgun (WGS) entry which is preliminary data.</text>
</comment>
<dbReference type="Proteomes" id="UP001260534">
    <property type="component" value="Unassembled WGS sequence"/>
</dbReference>
<evidence type="ECO:0000313" key="2">
    <source>
        <dbReference type="Proteomes" id="UP001260534"/>
    </source>
</evidence>
<accession>A0ABU2I3J0</accession>
<gene>
    <name evidence="1" type="ORF">PNQ69_08005</name>
</gene>
<name>A0ABU2I3J0_9XANT</name>
<dbReference type="RefSeq" id="WP_209230710.1">
    <property type="nucleotide sequence ID" value="NZ_JAGHXG010000009.1"/>
</dbReference>
<evidence type="ECO:0000313" key="1">
    <source>
        <dbReference type="EMBL" id="MDS9992713.1"/>
    </source>
</evidence>
<proteinExistence type="predicted"/>
<dbReference type="EMBL" id="JAQMHB010000001">
    <property type="protein sequence ID" value="MDS9992713.1"/>
    <property type="molecule type" value="Genomic_DNA"/>
</dbReference>
<protein>
    <submittedName>
        <fullName evidence="1">Uncharacterized protein</fullName>
    </submittedName>
</protein>
<keyword evidence="2" id="KW-1185">Reference proteome</keyword>